<accession>A0ABT9NH82</accession>
<gene>
    <name evidence="3" type="ORF">J2S70_001347</name>
</gene>
<reference evidence="3 4" key="1">
    <citation type="submission" date="2023-07" db="EMBL/GenBank/DDBJ databases">
        <title>Sequencing the genomes of 1000 actinobacteria strains.</title>
        <authorList>
            <person name="Klenk H.-P."/>
        </authorList>
    </citation>
    <scope>NUCLEOTIDE SEQUENCE [LARGE SCALE GENOMIC DNA]</scope>
    <source>
        <strain evidence="3 4">DSM 17163</strain>
    </source>
</reference>
<evidence type="ECO:0000256" key="1">
    <source>
        <dbReference type="SAM" id="MobiDB-lite"/>
    </source>
</evidence>
<dbReference type="InterPro" id="IPR013766">
    <property type="entry name" value="Thioredoxin_domain"/>
</dbReference>
<comment type="caution">
    <text evidence="3">The sequence shown here is derived from an EMBL/GenBank/DDBJ whole genome shotgun (WGS) entry which is preliminary data.</text>
</comment>
<sequence length="312" mass="32685">MSINGSLGAYDLSAFQKNDSAQGVPGGDPGQATPGAGGQSVAGPYVVELTAHNLQTVVEVSSKLPVVVAFHSAHSENSAKLLDSLKRLALSKGGRFQLATVNTDESPDVAQAFGTQAVPAAVALLQGQPVPLFQGLPDEAQLAETVDKIILAGEQYGLTGVLDGGEVPAEPEIPPLHKAGLEALERGDLDAAHTAYTDALAQNPGDGDAQTALHQVELLQRISALDEDAQMVLTRAQDAQASDVQIHLQAADIEFSHQRPDAAFARLLDVIRATTGDDREAARKRLLAYFDILGPSHETVVAARKALTNALF</sequence>
<proteinExistence type="predicted"/>
<evidence type="ECO:0000259" key="2">
    <source>
        <dbReference type="PROSITE" id="PS51352"/>
    </source>
</evidence>
<dbReference type="RefSeq" id="WP_307682970.1">
    <property type="nucleotide sequence ID" value="NZ_JAUSQX010000001.1"/>
</dbReference>
<feature type="domain" description="Thioredoxin" evidence="2">
    <location>
        <begin position="27"/>
        <end position="151"/>
    </location>
</feature>
<dbReference type="Gene3D" id="3.40.30.10">
    <property type="entry name" value="Glutaredoxin"/>
    <property type="match status" value="1"/>
</dbReference>
<dbReference type="InterPro" id="IPR011990">
    <property type="entry name" value="TPR-like_helical_dom_sf"/>
</dbReference>
<dbReference type="Pfam" id="PF14561">
    <property type="entry name" value="TPR_20"/>
    <property type="match status" value="1"/>
</dbReference>
<dbReference type="SUPFAM" id="SSF52833">
    <property type="entry name" value="Thioredoxin-like"/>
    <property type="match status" value="1"/>
</dbReference>
<protein>
    <submittedName>
        <fullName evidence="3">Thioredoxin</fullName>
    </submittedName>
</protein>
<dbReference type="Proteomes" id="UP001243212">
    <property type="component" value="Unassembled WGS sequence"/>
</dbReference>
<keyword evidence="4" id="KW-1185">Reference proteome</keyword>
<dbReference type="Gene3D" id="1.25.40.10">
    <property type="entry name" value="Tetratricopeptide repeat domain"/>
    <property type="match status" value="1"/>
</dbReference>
<dbReference type="PROSITE" id="PS51352">
    <property type="entry name" value="THIOREDOXIN_2"/>
    <property type="match status" value="1"/>
</dbReference>
<dbReference type="CDD" id="cd02956">
    <property type="entry name" value="ybbN"/>
    <property type="match status" value="1"/>
</dbReference>
<dbReference type="SUPFAM" id="SSF48452">
    <property type="entry name" value="TPR-like"/>
    <property type="match status" value="1"/>
</dbReference>
<name>A0ABT9NH82_9ACTO</name>
<evidence type="ECO:0000313" key="4">
    <source>
        <dbReference type="Proteomes" id="UP001243212"/>
    </source>
</evidence>
<dbReference type="EMBL" id="JAUSQX010000001">
    <property type="protein sequence ID" value="MDP9806765.1"/>
    <property type="molecule type" value="Genomic_DNA"/>
</dbReference>
<organism evidence="3 4">
    <name type="scientific">Trueperella bonasi</name>
    <dbReference type="NCBI Taxonomy" id="312286"/>
    <lineage>
        <taxon>Bacteria</taxon>
        <taxon>Bacillati</taxon>
        <taxon>Actinomycetota</taxon>
        <taxon>Actinomycetes</taxon>
        <taxon>Actinomycetales</taxon>
        <taxon>Actinomycetaceae</taxon>
        <taxon>Trueperella</taxon>
    </lineage>
</organism>
<feature type="region of interest" description="Disordered" evidence="1">
    <location>
        <begin position="18"/>
        <end position="39"/>
    </location>
</feature>
<evidence type="ECO:0000313" key="3">
    <source>
        <dbReference type="EMBL" id="MDP9806765.1"/>
    </source>
</evidence>
<dbReference type="InterPro" id="IPR036249">
    <property type="entry name" value="Thioredoxin-like_sf"/>
</dbReference>
<feature type="compositionally biased region" description="Gly residues" evidence="1">
    <location>
        <begin position="24"/>
        <end position="39"/>
    </location>
</feature>
<dbReference type="PANTHER" id="PTHR43601:SF3">
    <property type="entry name" value="THIOREDOXIN, MITOCHONDRIAL"/>
    <property type="match status" value="1"/>
</dbReference>
<dbReference type="PANTHER" id="PTHR43601">
    <property type="entry name" value="THIOREDOXIN, MITOCHONDRIAL"/>
    <property type="match status" value="1"/>
</dbReference>